<dbReference type="PRINTS" id="PR00124">
    <property type="entry name" value="ATPASEC"/>
</dbReference>
<dbReference type="Gene3D" id="1.20.20.10">
    <property type="entry name" value="F1F0 ATP synthase subunit C"/>
    <property type="match status" value="1"/>
</dbReference>
<keyword evidence="9" id="KW-0375">Hydrogen ion transport</keyword>
<evidence type="ECO:0000256" key="5">
    <source>
        <dbReference type="ARBA" id="ARBA00022989"/>
    </source>
</evidence>
<dbReference type="InterPro" id="IPR000454">
    <property type="entry name" value="ATP_synth_F0_csu"/>
</dbReference>
<feature type="site" description="Reversibly protonated during proton transport" evidence="9">
    <location>
        <position position="58"/>
    </location>
</feature>
<evidence type="ECO:0000256" key="8">
    <source>
        <dbReference type="ARBA" id="ARBA00023310"/>
    </source>
</evidence>
<dbReference type="NCBIfam" id="NF005733">
    <property type="entry name" value="PRK07558.1"/>
    <property type="match status" value="1"/>
</dbReference>
<evidence type="ECO:0000256" key="9">
    <source>
        <dbReference type="HAMAP-Rule" id="MF_01396"/>
    </source>
</evidence>
<name>A0A841K6U1_9HYPH</name>
<dbReference type="EMBL" id="JACHEH010000004">
    <property type="protein sequence ID" value="MBB6168538.1"/>
    <property type="molecule type" value="Genomic_DNA"/>
</dbReference>
<evidence type="ECO:0000313" key="11">
    <source>
        <dbReference type="EMBL" id="MBB6168538.1"/>
    </source>
</evidence>
<keyword evidence="12" id="KW-1185">Reference proteome</keyword>
<organism evidence="11 12">
    <name type="scientific">Chelatococcus composti</name>
    <dbReference type="NCBI Taxonomy" id="1743235"/>
    <lineage>
        <taxon>Bacteria</taxon>
        <taxon>Pseudomonadati</taxon>
        <taxon>Pseudomonadota</taxon>
        <taxon>Alphaproteobacteria</taxon>
        <taxon>Hyphomicrobiales</taxon>
        <taxon>Chelatococcaceae</taxon>
        <taxon>Chelatococcus</taxon>
    </lineage>
</organism>
<comment type="similarity">
    <text evidence="2 9">Belongs to the ATPase C chain family.</text>
</comment>
<comment type="subcellular location">
    <subcellularLocation>
        <location evidence="9">Cell membrane</location>
        <topology evidence="9">Multi-pass membrane protein</topology>
    </subcellularLocation>
    <subcellularLocation>
        <location evidence="1">Membrane</location>
        <topology evidence="1">Multi-pass membrane protein</topology>
    </subcellularLocation>
</comment>
<feature type="transmembrane region" description="Helical" evidence="9">
    <location>
        <begin position="51"/>
        <end position="74"/>
    </location>
</feature>
<dbReference type="RefSeq" id="WP_183334838.1">
    <property type="nucleotide sequence ID" value="NZ_BMHX01000004.1"/>
</dbReference>
<dbReference type="HAMAP" id="MF_01396">
    <property type="entry name" value="ATP_synth_c_bact"/>
    <property type="match status" value="1"/>
</dbReference>
<dbReference type="Proteomes" id="UP000588017">
    <property type="component" value="Unassembled WGS sequence"/>
</dbReference>
<evidence type="ECO:0000256" key="3">
    <source>
        <dbReference type="ARBA" id="ARBA00022547"/>
    </source>
</evidence>
<dbReference type="Pfam" id="PF00137">
    <property type="entry name" value="ATP-synt_C"/>
    <property type="match status" value="1"/>
</dbReference>
<keyword evidence="9" id="KW-0406">Ion transport</keyword>
<keyword evidence="5 9" id="KW-1133">Transmembrane helix</keyword>
<dbReference type="GO" id="GO:0033177">
    <property type="term" value="C:proton-transporting two-sector ATPase complex, proton-transporting domain"/>
    <property type="evidence" value="ECO:0007669"/>
    <property type="project" value="InterPro"/>
</dbReference>
<dbReference type="PANTHER" id="PTHR10031">
    <property type="entry name" value="ATP SYNTHASE LIPID-BINDING PROTEIN, MITOCHONDRIAL"/>
    <property type="match status" value="1"/>
</dbReference>
<keyword evidence="6 9" id="KW-0446">Lipid-binding</keyword>
<gene>
    <name evidence="9" type="primary">atpE</name>
    <name evidence="11" type="ORF">HNQ73_002168</name>
</gene>
<dbReference type="InterPro" id="IPR035921">
    <property type="entry name" value="F/V-ATP_Csub_sf"/>
</dbReference>
<comment type="function">
    <text evidence="9">Key component of the F(0) channel; it plays a direct role in translocation across the membrane. A homomeric c-ring of between 10-14 subunits forms the central stalk rotor element with the F(1) delta and epsilon subunits.</text>
</comment>
<dbReference type="GO" id="GO:0046933">
    <property type="term" value="F:proton-transporting ATP synthase activity, rotational mechanism"/>
    <property type="evidence" value="ECO:0007669"/>
    <property type="project" value="UniProtKB-UniRule"/>
</dbReference>
<dbReference type="GO" id="GO:0045259">
    <property type="term" value="C:proton-transporting ATP synthase complex"/>
    <property type="evidence" value="ECO:0007669"/>
    <property type="project" value="UniProtKB-KW"/>
</dbReference>
<dbReference type="InterPro" id="IPR038662">
    <property type="entry name" value="ATP_synth_F0_csu_sf"/>
</dbReference>
<dbReference type="SUPFAM" id="SSF81333">
    <property type="entry name" value="F1F0 ATP synthase subunit C"/>
    <property type="match status" value="1"/>
</dbReference>
<evidence type="ECO:0000256" key="2">
    <source>
        <dbReference type="ARBA" id="ARBA00006704"/>
    </source>
</evidence>
<keyword evidence="7 9" id="KW-0472">Membrane</keyword>
<keyword evidence="9" id="KW-1003">Cell membrane</keyword>
<evidence type="ECO:0000256" key="7">
    <source>
        <dbReference type="ARBA" id="ARBA00023136"/>
    </source>
</evidence>
<comment type="caution">
    <text evidence="11">The sequence shown here is derived from an EMBL/GenBank/DDBJ whole genome shotgun (WGS) entry which is preliminary data.</text>
</comment>
<proteinExistence type="inferred from homology"/>
<evidence type="ECO:0000259" key="10">
    <source>
        <dbReference type="Pfam" id="PF00137"/>
    </source>
</evidence>
<protein>
    <recommendedName>
        <fullName evidence="9">ATP synthase subunit c</fullName>
    </recommendedName>
    <alternativeName>
        <fullName evidence="9">ATP synthase F(0) sector subunit c</fullName>
    </alternativeName>
    <alternativeName>
        <fullName evidence="9">F-type ATPase subunit c</fullName>
        <shortName evidence="9">F-ATPase subunit c</shortName>
    </alternativeName>
    <alternativeName>
        <fullName evidence="9">Lipid-binding protein</fullName>
    </alternativeName>
</protein>
<dbReference type="PANTHER" id="PTHR10031:SF0">
    <property type="entry name" value="ATPASE PROTEIN 9"/>
    <property type="match status" value="1"/>
</dbReference>
<dbReference type="GO" id="GO:0008289">
    <property type="term" value="F:lipid binding"/>
    <property type="evidence" value="ECO:0007669"/>
    <property type="project" value="UniProtKB-KW"/>
</dbReference>
<comment type="function">
    <text evidence="9">F(1)F(0) ATP synthase produces ATP from ADP in the presence of a proton or sodium gradient. F-type ATPases consist of two structural domains, F(1) containing the extramembraneous catalytic core and F(0) containing the membrane proton channel, linked together by a central stalk and a peripheral stalk. During catalysis, ATP synthesis in the catalytic domain of F(1) is coupled via a rotary mechanism of the central stalk subunits to proton translocation.</text>
</comment>
<dbReference type="GO" id="GO:0005886">
    <property type="term" value="C:plasma membrane"/>
    <property type="evidence" value="ECO:0007669"/>
    <property type="project" value="UniProtKB-SubCell"/>
</dbReference>
<evidence type="ECO:0000256" key="6">
    <source>
        <dbReference type="ARBA" id="ARBA00023121"/>
    </source>
</evidence>
<keyword evidence="4 9" id="KW-0812">Transmembrane</keyword>
<evidence type="ECO:0000256" key="4">
    <source>
        <dbReference type="ARBA" id="ARBA00022692"/>
    </source>
</evidence>
<keyword evidence="3 9" id="KW-0138">CF(0)</keyword>
<keyword evidence="9" id="KW-0813">Transport</keyword>
<dbReference type="AlphaFoldDB" id="A0A841K6U1"/>
<reference evidence="11 12" key="1">
    <citation type="submission" date="2020-08" db="EMBL/GenBank/DDBJ databases">
        <title>Genomic Encyclopedia of Type Strains, Phase IV (KMG-IV): sequencing the most valuable type-strain genomes for metagenomic binning, comparative biology and taxonomic classification.</title>
        <authorList>
            <person name="Goeker M."/>
        </authorList>
    </citation>
    <scope>NUCLEOTIDE SEQUENCE [LARGE SCALE GENOMIC DNA]</scope>
    <source>
        <strain evidence="11 12">DSM 101465</strain>
    </source>
</reference>
<evidence type="ECO:0000313" key="12">
    <source>
        <dbReference type="Proteomes" id="UP000588017"/>
    </source>
</evidence>
<sequence length="75" mass="7431">MDPVAAKYIGAGLACLGMGLAAMGVGNIFGNYLSGALRNPSAADAQFGRTFIGAALAEGLGIFALVVALVLLFVA</sequence>
<keyword evidence="8 9" id="KW-0066">ATP synthesis</keyword>
<dbReference type="InterPro" id="IPR002379">
    <property type="entry name" value="ATPase_proteolipid_c-like_dom"/>
</dbReference>
<dbReference type="CDD" id="cd18182">
    <property type="entry name" value="ATP-synt_Fo_c_ATP5G3"/>
    <property type="match status" value="1"/>
</dbReference>
<evidence type="ECO:0000256" key="1">
    <source>
        <dbReference type="ARBA" id="ARBA00004141"/>
    </source>
</evidence>
<feature type="transmembrane region" description="Helical" evidence="9">
    <location>
        <begin position="6"/>
        <end position="30"/>
    </location>
</feature>
<feature type="domain" description="V-ATPase proteolipid subunit C-like" evidence="10">
    <location>
        <begin position="9"/>
        <end position="71"/>
    </location>
</feature>
<accession>A0A841K6U1</accession>